<sequence>MAIRTVAVVGASGNIGSQATKALLEAGFTVTAITRPDSKSTFPENVEVRRANPASVEELTAALQGQDAVVSAAATNVAAAGEGQDTLIDAAVAAGVKRFLPSEFGHAHHRFPDEEILGKLLGGKVRTLQYVQKKAEENHGFTWTGIGTSYFFDWGLEVEHMSKISPEFDVGMLGFNIPERKATIFDSGNEIWSATSLPFIGRAVAAVLLHEEETKNRFIDVVEFQTSQNQVLAALEDALDVKFTVTRADTAETERTGHEKLAKGDPGSFLDFLRVWAFRDGRNDAVPDEETANKLLGLPEPSHDVREAIREFVKPK</sequence>
<dbReference type="InterPro" id="IPR051609">
    <property type="entry name" value="NmrA/Isoflavone_reductase-like"/>
</dbReference>
<evidence type="ECO:0000259" key="3">
    <source>
        <dbReference type="Pfam" id="PF05368"/>
    </source>
</evidence>
<dbReference type="EMBL" id="QVQW01000008">
    <property type="protein sequence ID" value="RKU47594.1"/>
    <property type="molecule type" value="Genomic_DNA"/>
</dbReference>
<dbReference type="SUPFAM" id="SSF51735">
    <property type="entry name" value="NAD(P)-binding Rossmann-fold domains"/>
    <property type="match status" value="1"/>
</dbReference>
<proteinExistence type="predicted"/>
<dbReference type="InterPro" id="IPR036291">
    <property type="entry name" value="NAD(P)-bd_dom_sf"/>
</dbReference>
<dbReference type="CDD" id="cd05259">
    <property type="entry name" value="PCBER_SDR_a"/>
    <property type="match status" value="1"/>
</dbReference>
<feature type="domain" description="NmrA-like" evidence="3">
    <location>
        <begin position="5"/>
        <end position="247"/>
    </location>
</feature>
<dbReference type="OrthoDB" id="9974981at2759"/>
<keyword evidence="2" id="KW-0560">Oxidoreductase</keyword>
<comment type="caution">
    <text evidence="4">The sequence shown here is derived from an EMBL/GenBank/DDBJ whole genome shotgun (WGS) entry which is preliminary data.</text>
</comment>
<evidence type="ECO:0000256" key="2">
    <source>
        <dbReference type="ARBA" id="ARBA00023002"/>
    </source>
</evidence>
<dbReference type="AlphaFoldDB" id="A0A420YI80"/>
<protein>
    <recommendedName>
        <fullName evidence="3">NmrA-like domain-containing protein</fullName>
    </recommendedName>
</protein>
<gene>
    <name evidence="4" type="ORF">DL546_007783</name>
</gene>
<dbReference type="PANTHER" id="PTHR47706">
    <property type="entry name" value="NMRA-LIKE FAMILY PROTEIN"/>
    <property type="match status" value="1"/>
</dbReference>
<dbReference type="InterPro" id="IPR008030">
    <property type="entry name" value="NmrA-like"/>
</dbReference>
<keyword evidence="5" id="KW-1185">Reference proteome</keyword>
<dbReference type="GO" id="GO:0016491">
    <property type="term" value="F:oxidoreductase activity"/>
    <property type="evidence" value="ECO:0007669"/>
    <property type="project" value="UniProtKB-KW"/>
</dbReference>
<evidence type="ECO:0000256" key="1">
    <source>
        <dbReference type="ARBA" id="ARBA00022857"/>
    </source>
</evidence>
<dbReference type="PANTHER" id="PTHR47706:SF9">
    <property type="entry name" value="NMRA-LIKE DOMAIN-CONTAINING PROTEIN-RELATED"/>
    <property type="match status" value="1"/>
</dbReference>
<dbReference type="Pfam" id="PF05368">
    <property type="entry name" value="NmrA"/>
    <property type="match status" value="1"/>
</dbReference>
<dbReference type="Proteomes" id="UP000275385">
    <property type="component" value="Unassembled WGS sequence"/>
</dbReference>
<keyword evidence="1" id="KW-0521">NADP</keyword>
<evidence type="ECO:0000313" key="5">
    <source>
        <dbReference type="Proteomes" id="UP000275385"/>
    </source>
</evidence>
<organism evidence="4 5">
    <name type="scientific">Coniochaeta pulveracea</name>
    <dbReference type="NCBI Taxonomy" id="177199"/>
    <lineage>
        <taxon>Eukaryota</taxon>
        <taxon>Fungi</taxon>
        <taxon>Dikarya</taxon>
        <taxon>Ascomycota</taxon>
        <taxon>Pezizomycotina</taxon>
        <taxon>Sordariomycetes</taxon>
        <taxon>Sordariomycetidae</taxon>
        <taxon>Coniochaetales</taxon>
        <taxon>Coniochaetaceae</taxon>
        <taxon>Coniochaeta</taxon>
    </lineage>
</organism>
<dbReference type="InterPro" id="IPR045312">
    <property type="entry name" value="PCBER-like"/>
</dbReference>
<dbReference type="Gene3D" id="3.40.50.720">
    <property type="entry name" value="NAD(P)-binding Rossmann-like Domain"/>
    <property type="match status" value="1"/>
</dbReference>
<dbReference type="STRING" id="177199.A0A420YI80"/>
<reference evidence="4 5" key="1">
    <citation type="submission" date="2018-08" db="EMBL/GenBank/DDBJ databases">
        <title>Draft genome of the lignicolous fungus Coniochaeta pulveracea.</title>
        <authorList>
            <person name="Borstlap C.J."/>
            <person name="De Witt R.N."/>
            <person name="Botha A."/>
            <person name="Volschenk H."/>
        </authorList>
    </citation>
    <scope>NUCLEOTIDE SEQUENCE [LARGE SCALE GENOMIC DNA]</scope>
    <source>
        <strain evidence="4 5">CAB683</strain>
    </source>
</reference>
<evidence type="ECO:0000313" key="4">
    <source>
        <dbReference type="EMBL" id="RKU47594.1"/>
    </source>
</evidence>
<name>A0A420YI80_9PEZI</name>
<accession>A0A420YI80</accession>